<sequence length="329" mass="36392">MEQVPGFPDCLVYDASRINNTICDNQSPYNTIECGFDGGDCNEFNEQYPGCEVTLNTHLVGDGVCNNIFPFNSTNCKGDGGDCDDFKYPNCYVLNTGLIGNGECQNFEPYNTSACDYDGGDCLIQVQNDRSGTYIGIGVVASLGGLAILFGCCFCYGRRRRRLTAEPQPPKHLMKYHSSHSNSDHASRSRNLAAPVQKPYTLKDAKKAREKKSSEGLIQEVESTENLQMTRVMSSNSNIGLDLEAVSLSPEQNQPAESSSHSDSSSSTVGVTNKREIAFDENDYEDDDKITISKRDFDMEPEEVTPEEVENENEQSKEKVAFKIDDYSV</sequence>
<protein>
    <recommendedName>
        <fullName evidence="8">LNR domain-containing protein</fullName>
    </recommendedName>
</protein>
<accession>A0AAD3CTU6</accession>
<feature type="compositionally biased region" description="Acidic residues" evidence="4">
    <location>
        <begin position="279"/>
        <end position="288"/>
    </location>
</feature>
<feature type="compositionally biased region" description="Low complexity" evidence="4">
    <location>
        <begin position="258"/>
        <end position="267"/>
    </location>
</feature>
<evidence type="ECO:0000256" key="2">
    <source>
        <dbReference type="ARBA" id="ARBA00023157"/>
    </source>
</evidence>
<organism evidence="6 7">
    <name type="scientific">Chaetoceros tenuissimus</name>
    <dbReference type="NCBI Taxonomy" id="426638"/>
    <lineage>
        <taxon>Eukaryota</taxon>
        <taxon>Sar</taxon>
        <taxon>Stramenopiles</taxon>
        <taxon>Ochrophyta</taxon>
        <taxon>Bacillariophyta</taxon>
        <taxon>Coscinodiscophyceae</taxon>
        <taxon>Chaetocerotophycidae</taxon>
        <taxon>Chaetocerotales</taxon>
        <taxon>Chaetocerotaceae</taxon>
        <taxon>Chaetoceros</taxon>
    </lineage>
</organism>
<keyword evidence="2" id="KW-1015">Disulfide bond</keyword>
<feature type="compositionally biased region" description="Acidic residues" evidence="4">
    <location>
        <begin position="299"/>
        <end position="313"/>
    </location>
</feature>
<keyword evidence="5" id="KW-1133">Transmembrane helix</keyword>
<dbReference type="InterPro" id="IPR000800">
    <property type="entry name" value="Notch_dom"/>
</dbReference>
<keyword evidence="1" id="KW-0677">Repeat</keyword>
<keyword evidence="5" id="KW-0812">Transmembrane</keyword>
<feature type="compositionally biased region" description="Basic and acidic residues" evidence="4">
    <location>
        <begin position="201"/>
        <end position="214"/>
    </location>
</feature>
<evidence type="ECO:0008006" key="8">
    <source>
        <dbReference type="Google" id="ProtNLM"/>
    </source>
</evidence>
<name>A0AAD3CTU6_9STRA</name>
<dbReference type="EMBL" id="BLLK01000045">
    <property type="protein sequence ID" value="GFH51967.1"/>
    <property type="molecule type" value="Genomic_DNA"/>
</dbReference>
<keyword evidence="3" id="KW-0325">Glycoprotein</keyword>
<evidence type="ECO:0000313" key="6">
    <source>
        <dbReference type="EMBL" id="GFH51967.1"/>
    </source>
</evidence>
<comment type="caution">
    <text evidence="6">The sequence shown here is derived from an EMBL/GenBank/DDBJ whole genome shotgun (WGS) entry which is preliminary data.</text>
</comment>
<feature type="region of interest" description="Disordered" evidence="4">
    <location>
        <begin position="166"/>
        <end position="222"/>
    </location>
</feature>
<evidence type="ECO:0000256" key="1">
    <source>
        <dbReference type="ARBA" id="ARBA00022737"/>
    </source>
</evidence>
<feature type="compositionally biased region" description="Basic and acidic residues" evidence="4">
    <location>
        <begin position="289"/>
        <end position="298"/>
    </location>
</feature>
<keyword evidence="7" id="KW-1185">Reference proteome</keyword>
<evidence type="ECO:0000256" key="5">
    <source>
        <dbReference type="SAM" id="Phobius"/>
    </source>
</evidence>
<evidence type="ECO:0000256" key="3">
    <source>
        <dbReference type="ARBA" id="ARBA00023180"/>
    </source>
</evidence>
<reference evidence="6 7" key="1">
    <citation type="journal article" date="2021" name="Sci. Rep.">
        <title>The genome of the diatom Chaetoceros tenuissimus carries an ancient integrated fragment of an extant virus.</title>
        <authorList>
            <person name="Hongo Y."/>
            <person name="Kimura K."/>
            <person name="Takaki Y."/>
            <person name="Yoshida Y."/>
            <person name="Baba S."/>
            <person name="Kobayashi G."/>
            <person name="Nagasaki K."/>
            <person name="Hano T."/>
            <person name="Tomaru Y."/>
        </authorList>
    </citation>
    <scope>NUCLEOTIDE SEQUENCE [LARGE SCALE GENOMIC DNA]</scope>
    <source>
        <strain evidence="6 7">NIES-3715</strain>
    </source>
</reference>
<proteinExistence type="predicted"/>
<dbReference type="AlphaFoldDB" id="A0AAD3CTU6"/>
<evidence type="ECO:0000256" key="4">
    <source>
        <dbReference type="SAM" id="MobiDB-lite"/>
    </source>
</evidence>
<dbReference type="Gene3D" id="3.30.300.320">
    <property type="match status" value="1"/>
</dbReference>
<dbReference type="Proteomes" id="UP001054902">
    <property type="component" value="Unassembled WGS sequence"/>
</dbReference>
<dbReference type="PRINTS" id="PR01452">
    <property type="entry name" value="LNOTCHREPEAT"/>
</dbReference>
<keyword evidence="5" id="KW-0472">Membrane</keyword>
<gene>
    <name evidence="6" type="ORF">CTEN210_08443</name>
</gene>
<feature type="compositionally biased region" description="Basic and acidic residues" evidence="4">
    <location>
        <begin position="314"/>
        <end position="329"/>
    </location>
</feature>
<feature type="transmembrane region" description="Helical" evidence="5">
    <location>
        <begin position="134"/>
        <end position="156"/>
    </location>
</feature>
<feature type="region of interest" description="Disordered" evidence="4">
    <location>
        <begin position="248"/>
        <end position="329"/>
    </location>
</feature>
<evidence type="ECO:0000313" key="7">
    <source>
        <dbReference type="Proteomes" id="UP001054902"/>
    </source>
</evidence>